<name>A0A0G4HGR5_9ALVE</name>
<dbReference type="VEuPathDB" id="CryptoDB:Cvel_6782"/>
<proteinExistence type="predicted"/>
<dbReference type="EMBL" id="CDMZ01002651">
    <property type="protein sequence ID" value="CEM43283.1"/>
    <property type="molecule type" value="Genomic_DNA"/>
</dbReference>
<sequence>MEHHLRGDLQERVTRVLIENDDEVLLIQQFCPRRRLACTCTSWADINDPNADIYFLDNQPVSPVAQGGWGKVVRIWKVGEPNNLCAKVVPKSLLKSGELVKRIETEFDTQVKLRSRLTV</sequence>
<accession>A0A0G4HGR5</accession>
<organism evidence="1">
    <name type="scientific">Chromera velia CCMP2878</name>
    <dbReference type="NCBI Taxonomy" id="1169474"/>
    <lineage>
        <taxon>Eukaryota</taxon>
        <taxon>Sar</taxon>
        <taxon>Alveolata</taxon>
        <taxon>Colpodellida</taxon>
        <taxon>Chromeraceae</taxon>
        <taxon>Chromera</taxon>
    </lineage>
</organism>
<reference evidence="1" key="1">
    <citation type="submission" date="2014-11" db="EMBL/GenBank/DDBJ databases">
        <authorList>
            <person name="Otto D Thomas"/>
            <person name="Naeem Raeece"/>
        </authorList>
    </citation>
    <scope>NUCLEOTIDE SEQUENCE</scope>
</reference>
<dbReference type="PhylomeDB" id="A0A0G4HGR5"/>
<dbReference type="AlphaFoldDB" id="A0A0G4HGR5"/>
<evidence type="ECO:0000313" key="1">
    <source>
        <dbReference type="EMBL" id="CEM43283.1"/>
    </source>
</evidence>
<protein>
    <submittedName>
        <fullName evidence="1">Uncharacterized protein</fullName>
    </submittedName>
</protein>
<gene>
    <name evidence="1" type="ORF">Cvel_6782</name>
</gene>